<protein>
    <recommendedName>
        <fullName evidence="1">UBP-type domain-containing protein</fullName>
    </recommendedName>
</protein>
<feature type="domain" description="UBP-type" evidence="1">
    <location>
        <begin position="23"/>
        <end position="114"/>
    </location>
</feature>
<evidence type="ECO:0000313" key="3">
    <source>
        <dbReference type="Proteomes" id="UP000556436"/>
    </source>
</evidence>
<dbReference type="EMBL" id="JACHJG010000017">
    <property type="protein sequence ID" value="MBB4890169.1"/>
    <property type="molecule type" value="Genomic_DNA"/>
</dbReference>
<dbReference type="InterPro" id="IPR013083">
    <property type="entry name" value="Znf_RING/FYVE/PHD"/>
</dbReference>
<dbReference type="SUPFAM" id="SSF57850">
    <property type="entry name" value="RING/U-box"/>
    <property type="match status" value="1"/>
</dbReference>
<evidence type="ECO:0000313" key="2">
    <source>
        <dbReference type="EMBL" id="MBB4890169.1"/>
    </source>
</evidence>
<dbReference type="GO" id="GO:0008270">
    <property type="term" value="F:zinc ion binding"/>
    <property type="evidence" value="ECO:0007669"/>
    <property type="project" value="InterPro"/>
</dbReference>
<dbReference type="Gene3D" id="3.30.40.10">
    <property type="entry name" value="Zinc/RING finger domain, C3HC4 (zinc finger)"/>
    <property type="match status" value="1"/>
</dbReference>
<sequence>MSEPSESKDWQVAADVEGKPTRRDCAHLGEVREVTPSSTEGCEDCLRIGSSWLHLRECLACGHVGCCDSSPNRHASAHARGQSGHDVARSFEPGEDWAWCYADQLLLLPTGGGR</sequence>
<gene>
    <name evidence="2" type="ORF">FHS38_006247</name>
</gene>
<keyword evidence="3" id="KW-1185">Reference proteome</keyword>
<dbReference type="InterPro" id="IPR001607">
    <property type="entry name" value="Znf_UBP"/>
</dbReference>
<dbReference type="RefSeq" id="WP_184739188.1">
    <property type="nucleotide sequence ID" value="NZ_BMRW01000015.1"/>
</dbReference>
<dbReference type="PROSITE" id="PS50271">
    <property type="entry name" value="ZF_UBP"/>
    <property type="match status" value="1"/>
</dbReference>
<accession>A0A7W7LH96</accession>
<organism evidence="2 3">
    <name type="scientific">Streptomyces netropsis</name>
    <name type="common">Streptoverticillium netropsis</name>
    <dbReference type="NCBI Taxonomy" id="55404"/>
    <lineage>
        <taxon>Bacteria</taxon>
        <taxon>Bacillati</taxon>
        <taxon>Actinomycetota</taxon>
        <taxon>Actinomycetes</taxon>
        <taxon>Kitasatosporales</taxon>
        <taxon>Streptomycetaceae</taxon>
        <taxon>Streptomyces</taxon>
    </lineage>
</organism>
<comment type="caution">
    <text evidence="2">The sequence shown here is derived from an EMBL/GenBank/DDBJ whole genome shotgun (WGS) entry which is preliminary data.</text>
</comment>
<dbReference type="Proteomes" id="UP000556436">
    <property type="component" value="Unassembled WGS sequence"/>
</dbReference>
<evidence type="ECO:0000259" key="1">
    <source>
        <dbReference type="PROSITE" id="PS50271"/>
    </source>
</evidence>
<proteinExistence type="predicted"/>
<dbReference type="Pfam" id="PF02148">
    <property type="entry name" value="zf-UBP"/>
    <property type="match status" value="1"/>
</dbReference>
<name>A0A7W7LH96_STRNE</name>
<reference evidence="2 3" key="1">
    <citation type="submission" date="2020-08" db="EMBL/GenBank/DDBJ databases">
        <title>Genomic Encyclopedia of Type Strains, Phase III (KMG-III): the genomes of soil and plant-associated and newly described type strains.</title>
        <authorList>
            <person name="Whitman W."/>
        </authorList>
    </citation>
    <scope>NUCLEOTIDE SEQUENCE [LARGE SCALE GENOMIC DNA]</scope>
    <source>
        <strain evidence="2 3">CECT 3265</strain>
    </source>
</reference>
<dbReference type="AlphaFoldDB" id="A0A7W7LH96"/>